<protein>
    <recommendedName>
        <fullName evidence="6">G-protein coupled receptors family 1 profile domain-containing protein</fullName>
    </recommendedName>
</protein>
<feature type="transmembrane region" description="Helical" evidence="5">
    <location>
        <begin position="244"/>
        <end position="269"/>
    </location>
</feature>
<dbReference type="GO" id="GO:0016020">
    <property type="term" value="C:membrane"/>
    <property type="evidence" value="ECO:0007669"/>
    <property type="project" value="UniProtKB-SubCell"/>
</dbReference>
<keyword evidence="3 5" id="KW-1133">Transmembrane helix</keyword>
<evidence type="ECO:0000313" key="7">
    <source>
        <dbReference type="EMBL" id="CAF1559375.1"/>
    </source>
</evidence>
<feature type="transmembrane region" description="Helical" evidence="5">
    <location>
        <begin position="199"/>
        <end position="223"/>
    </location>
</feature>
<dbReference type="InterPro" id="IPR017452">
    <property type="entry name" value="GPCR_Rhodpsn_7TM"/>
</dbReference>
<feature type="transmembrane region" description="Helical" evidence="5">
    <location>
        <begin position="108"/>
        <end position="131"/>
    </location>
</feature>
<dbReference type="PANTHER" id="PTHR46641:SF25">
    <property type="entry name" value="CNMAMIDE RECEPTOR-RELATED"/>
    <property type="match status" value="1"/>
</dbReference>
<accession>A0A815XME7</accession>
<evidence type="ECO:0000259" key="6">
    <source>
        <dbReference type="PROSITE" id="PS50262"/>
    </source>
</evidence>
<evidence type="ECO:0000256" key="5">
    <source>
        <dbReference type="SAM" id="Phobius"/>
    </source>
</evidence>
<dbReference type="InterPro" id="IPR000276">
    <property type="entry name" value="GPCR_Rhodpsn"/>
</dbReference>
<name>A0A815XME7_9BILA</name>
<keyword evidence="9" id="KW-1185">Reference proteome</keyword>
<evidence type="ECO:0000313" key="9">
    <source>
        <dbReference type="Proteomes" id="UP000663829"/>
    </source>
</evidence>
<dbReference type="EMBL" id="CAJOBC010093907">
    <property type="protein sequence ID" value="CAF4420725.1"/>
    <property type="molecule type" value="Genomic_DNA"/>
</dbReference>
<dbReference type="EMBL" id="CAJNOQ010028165">
    <property type="protein sequence ID" value="CAF1559375.1"/>
    <property type="molecule type" value="Genomic_DNA"/>
</dbReference>
<organism evidence="7 9">
    <name type="scientific">Didymodactylos carnosus</name>
    <dbReference type="NCBI Taxonomy" id="1234261"/>
    <lineage>
        <taxon>Eukaryota</taxon>
        <taxon>Metazoa</taxon>
        <taxon>Spiralia</taxon>
        <taxon>Gnathifera</taxon>
        <taxon>Rotifera</taxon>
        <taxon>Eurotatoria</taxon>
        <taxon>Bdelloidea</taxon>
        <taxon>Philodinida</taxon>
        <taxon>Philodinidae</taxon>
        <taxon>Didymodactylos</taxon>
    </lineage>
</organism>
<evidence type="ECO:0000256" key="3">
    <source>
        <dbReference type="ARBA" id="ARBA00022989"/>
    </source>
</evidence>
<sequence>MNVTTFPSQDFYYHFELIQTISIIFSPLILTLCAVGNFLSYLVLISRHLRKQPTACYLAVLCVIEIGTCFTGLLRQFLIDAFKIDIRTMEHLTINPYFRTIFCRTHIYLTYVFLRLSPIIVVVVTIQRYLYVSKKFPCMQQKICFQIFFIIICVCACESHFLVYYEYTLSDTRPKYEQKMECTVNKENYPKYYQFRSQYYGKISLGLFTLLPLILMIIFNGLIIQTIHRSAKRSKQKNASKKRIITRMLLTVSLFFTILTSPASIYIALASPTYQLSRYYFLQWTLLRLLFYLCHSVNFLLYCVSGSIFRQEFLAIILCQSSSSHQKRRQIRQGQ</sequence>
<feature type="transmembrane region" description="Helical" evidence="5">
    <location>
        <begin position="289"/>
        <end position="309"/>
    </location>
</feature>
<dbReference type="PROSITE" id="PS50262">
    <property type="entry name" value="G_PROTEIN_RECEP_F1_2"/>
    <property type="match status" value="1"/>
</dbReference>
<proteinExistence type="predicted"/>
<gene>
    <name evidence="7" type="ORF">GPM918_LOCUS39667</name>
    <name evidence="8" type="ORF">SRO942_LOCUS40561</name>
</gene>
<evidence type="ECO:0000256" key="4">
    <source>
        <dbReference type="ARBA" id="ARBA00023136"/>
    </source>
</evidence>
<dbReference type="AlphaFoldDB" id="A0A815XME7"/>
<dbReference type="GO" id="GO:0004930">
    <property type="term" value="F:G protein-coupled receptor activity"/>
    <property type="evidence" value="ECO:0007669"/>
    <property type="project" value="InterPro"/>
</dbReference>
<dbReference type="Gene3D" id="1.20.1070.10">
    <property type="entry name" value="Rhodopsin 7-helix transmembrane proteins"/>
    <property type="match status" value="1"/>
</dbReference>
<keyword evidence="4 5" id="KW-0472">Membrane</keyword>
<evidence type="ECO:0000256" key="2">
    <source>
        <dbReference type="ARBA" id="ARBA00022692"/>
    </source>
</evidence>
<dbReference type="Proteomes" id="UP000663829">
    <property type="component" value="Unassembled WGS sequence"/>
</dbReference>
<evidence type="ECO:0000256" key="1">
    <source>
        <dbReference type="ARBA" id="ARBA00004370"/>
    </source>
</evidence>
<dbReference type="Proteomes" id="UP000681722">
    <property type="component" value="Unassembled WGS sequence"/>
</dbReference>
<feature type="transmembrane region" description="Helical" evidence="5">
    <location>
        <begin position="20"/>
        <end position="44"/>
    </location>
</feature>
<comment type="subcellular location">
    <subcellularLocation>
        <location evidence="1">Membrane</location>
    </subcellularLocation>
</comment>
<evidence type="ECO:0000313" key="8">
    <source>
        <dbReference type="EMBL" id="CAF4420725.1"/>
    </source>
</evidence>
<dbReference type="OrthoDB" id="9983318at2759"/>
<feature type="domain" description="G-protein coupled receptors family 1 profile" evidence="6">
    <location>
        <begin position="36"/>
        <end position="302"/>
    </location>
</feature>
<dbReference type="SUPFAM" id="SSF81321">
    <property type="entry name" value="Family A G protein-coupled receptor-like"/>
    <property type="match status" value="1"/>
</dbReference>
<dbReference type="PRINTS" id="PR00237">
    <property type="entry name" value="GPCRRHODOPSN"/>
</dbReference>
<comment type="caution">
    <text evidence="7">The sequence shown here is derived from an EMBL/GenBank/DDBJ whole genome shotgun (WGS) entry which is preliminary data.</text>
</comment>
<keyword evidence="2 5" id="KW-0812">Transmembrane</keyword>
<dbReference type="PANTHER" id="PTHR46641">
    <property type="entry name" value="FMRFAMIDE RECEPTOR-RELATED"/>
    <property type="match status" value="1"/>
</dbReference>
<reference evidence="7" key="1">
    <citation type="submission" date="2021-02" db="EMBL/GenBank/DDBJ databases">
        <authorList>
            <person name="Nowell W R."/>
        </authorList>
    </citation>
    <scope>NUCLEOTIDE SEQUENCE</scope>
</reference>
<dbReference type="InterPro" id="IPR052954">
    <property type="entry name" value="GPCR-Ligand_Int"/>
</dbReference>
<feature type="transmembrane region" description="Helical" evidence="5">
    <location>
        <begin position="143"/>
        <end position="165"/>
    </location>
</feature>
<feature type="transmembrane region" description="Helical" evidence="5">
    <location>
        <begin position="56"/>
        <end position="79"/>
    </location>
</feature>
<dbReference type="Pfam" id="PF00001">
    <property type="entry name" value="7tm_1"/>
    <property type="match status" value="1"/>
</dbReference>